<protein>
    <submittedName>
        <fullName evidence="1">Uncharacterized protein</fullName>
    </submittedName>
</protein>
<proteinExistence type="predicted"/>
<name>A0A9D7XFQ9_9BACT</name>
<dbReference type="EMBL" id="JADKFW010000016">
    <property type="protein sequence ID" value="MBK9719185.1"/>
    <property type="molecule type" value="Genomic_DNA"/>
</dbReference>
<dbReference type="Proteomes" id="UP000808349">
    <property type="component" value="Unassembled WGS sequence"/>
</dbReference>
<evidence type="ECO:0000313" key="2">
    <source>
        <dbReference type="Proteomes" id="UP000808349"/>
    </source>
</evidence>
<evidence type="ECO:0000313" key="1">
    <source>
        <dbReference type="EMBL" id="MBK9719185.1"/>
    </source>
</evidence>
<gene>
    <name evidence="1" type="ORF">IPO85_17030</name>
</gene>
<accession>A0A9D7XFQ9</accession>
<sequence>MDLTLYGPSTITNEQDVNAHGLALSPNRVFICGFTEVDIPMAGTPFDNTRSSTDAFVAVFNRALDTLIYATYLG</sequence>
<organism evidence="1 2">
    <name type="scientific">Candidatus Defluviibacterium haderslevense</name>
    <dbReference type="NCBI Taxonomy" id="2981993"/>
    <lineage>
        <taxon>Bacteria</taxon>
        <taxon>Pseudomonadati</taxon>
        <taxon>Bacteroidota</taxon>
        <taxon>Saprospiria</taxon>
        <taxon>Saprospirales</taxon>
        <taxon>Saprospiraceae</taxon>
        <taxon>Candidatus Defluviibacterium</taxon>
    </lineage>
</organism>
<reference evidence="1 2" key="1">
    <citation type="submission" date="2020-10" db="EMBL/GenBank/DDBJ databases">
        <title>Connecting structure to function with the recovery of over 1000 high-quality activated sludge metagenome-assembled genomes encoding full-length rRNA genes using long-read sequencing.</title>
        <authorList>
            <person name="Singleton C.M."/>
            <person name="Petriglieri F."/>
            <person name="Kristensen J.M."/>
            <person name="Kirkegaard R.H."/>
            <person name="Michaelsen T.Y."/>
            <person name="Andersen M.H."/>
            <person name="Karst S.M."/>
            <person name="Dueholm M.S."/>
            <person name="Nielsen P.H."/>
            <person name="Albertsen M."/>
        </authorList>
    </citation>
    <scope>NUCLEOTIDE SEQUENCE [LARGE SCALE GENOMIC DNA]</scope>
    <source>
        <strain evidence="1">Ribe_18-Q3-R11-54_BAT3C.373</strain>
    </source>
</reference>
<dbReference type="AlphaFoldDB" id="A0A9D7XFQ9"/>
<comment type="caution">
    <text evidence="1">The sequence shown here is derived from an EMBL/GenBank/DDBJ whole genome shotgun (WGS) entry which is preliminary data.</text>
</comment>